<accession>A0ABV1KUZ5</accession>
<evidence type="ECO:0000313" key="9">
    <source>
        <dbReference type="EMBL" id="MEQ4483904.1"/>
    </source>
</evidence>
<keyword evidence="7 8" id="KW-0472">Membrane</keyword>
<feature type="transmembrane region" description="Helical" evidence="8">
    <location>
        <begin position="141"/>
        <end position="167"/>
    </location>
</feature>
<keyword evidence="10" id="KW-1185">Reference proteome</keyword>
<evidence type="ECO:0000256" key="2">
    <source>
        <dbReference type="ARBA" id="ARBA00022654"/>
    </source>
</evidence>
<keyword evidence="3" id="KW-0645">Protease</keyword>
<name>A0ABV1KUZ5_9BACL</name>
<evidence type="ECO:0000313" key="10">
    <source>
        <dbReference type="Proteomes" id="UP001493487"/>
    </source>
</evidence>
<gene>
    <name evidence="9" type="ORF">QJS35_16020</name>
</gene>
<dbReference type="EMBL" id="JASKHM010000009">
    <property type="protein sequence ID" value="MEQ4483904.1"/>
    <property type="molecule type" value="Genomic_DNA"/>
</dbReference>
<dbReference type="InterPro" id="IPR006741">
    <property type="entry name" value="AgrB"/>
</dbReference>
<evidence type="ECO:0000256" key="1">
    <source>
        <dbReference type="ARBA" id="ARBA00022475"/>
    </source>
</evidence>
<reference evidence="9 10" key="1">
    <citation type="journal article" date="2023" name="Genome Announc.">
        <title>Pan-Genome Analyses of the Genus Cohnella and Proposal of the Novel Species Cohnella silvisoli sp. nov., Isolated from Forest Soil.</title>
        <authorList>
            <person name="Wang C."/>
            <person name="Mao L."/>
            <person name="Bao G."/>
            <person name="Zhu H."/>
        </authorList>
    </citation>
    <scope>NUCLEOTIDE SEQUENCE [LARGE SCALE GENOMIC DNA]</scope>
    <source>
        <strain evidence="9 10">NL03-T5-1</strain>
    </source>
</reference>
<evidence type="ECO:0000256" key="4">
    <source>
        <dbReference type="ARBA" id="ARBA00022692"/>
    </source>
</evidence>
<comment type="caution">
    <text evidence="9">The sequence shown here is derived from an EMBL/GenBank/DDBJ whole genome shotgun (WGS) entry which is preliminary data.</text>
</comment>
<evidence type="ECO:0000256" key="6">
    <source>
        <dbReference type="ARBA" id="ARBA00022989"/>
    </source>
</evidence>
<dbReference type="RefSeq" id="WP_232186290.1">
    <property type="nucleotide sequence ID" value="NZ_JAIOAP010000008.1"/>
</dbReference>
<keyword evidence="2" id="KW-0673">Quorum sensing</keyword>
<evidence type="ECO:0000256" key="5">
    <source>
        <dbReference type="ARBA" id="ARBA00022801"/>
    </source>
</evidence>
<organism evidence="9 10">
    <name type="scientific">Cohnella silvisoli</name>
    <dbReference type="NCBI Taxonomy" id="2873699"/>
    <lineage>
        <taxon>Bacteria</taxon>
        <taxon>Bacillati</taxon>
        <taxon>Bacillota</taxon>
        <taxon>Bacilli</taxon>
        <taxon>Bacillales</taxon>
        <taxon>Paenibacillaceae</taxon>
        <taxon>Cohnella</taxon>
    </lineage>
</organism>
<protein>
    <submittedName>
        <fullName evidence="9">Accessory gene regulator B family protein</fullName>
    </submittedName>
</protein>
<sequence length="171" mass="18615">MIGLLSKRLATVIKTTVPDHPRSENVLAYAISFILNALFIISLSLIVSLFTGKVTEAATILVAYAVLRQVSGGMHLKSGTLCIVVSTLGVTIVSFANFDYSVVLIMNAINVVLAVLFAPSRIEKQTRIPVRFYPLLKIASILIVSINFIINSPILASAFLVQCLTLIKLRR</sequence>
<keyword evidence="4 8" id="KW-0812">Transmembrane</keyword>
<evidence type="ECO:0000256" key="7">
    <source>
        <dbReference type="ARBA" id="ARBA00023136"/>
    </source>
</evidence>
<keyword evidence="6 8" id="KW-1133">Transmembrane helix</keyword>
<dbReference type="Proteomes" id="UP001493487">
    <property type="component" value="Unassembled WGS sequence"/>
</dbReference>
<keyword evidence="1" id="KW-1003">Cell membrane</keyword>
<evidence type="ECO:0000256" key="8">
    <source>
        <dbReference type="SAM" id="Phobius"/>
    </source>
</evidence>
<feature type="transmembrane region" description="Helical" evidence="8">
    <location>
        <begin position="102"/>
        <end position="120"/>
    </location>
</feature>
<feature type="transmembrane region" description="Helical" evidence="8">
    <location>
        <begin position="78"/>
        <end position="96"/>
    </location>
</feature>
<keyword evidence="5" id="KW-0378">Hydrolase</keyword>
<dbReference type="SMART" id="SM00793">
    <property type="entry name" value="AgrB"/>
    <property type="match status" value="1"/>
</dbReference>
<dbReference type="Pfam" id="PF04647">
    <property type="entry name" value="AgrB"/>
    <property type="match status" value="1"/>
</dbReference>
<proteinExistence type="predicted"/>
<feature type="transmembrane region" description="Helical" evidence="8">
    <location>
        <begin position="26"/>
        <end position="50"/>
    </location>
</feature>
<evidence type="ECO:0000256" key="3">
    <source>
        <dbReference type="ARBA" id="ARBA00022670"/>
    </source>
</evidence>